<dbReference type="AlphaFoldDB" id="A0A841K4P8"/>
<reference evidence="2 3" key="1">
    <citation type="submission" date="2020-08" db="EMBL/GenBank/DDBJ databases">
        <title>Genomic Encyclopedia of Type Strains, Phase IV (KMG-IV): sequencing the most valuable type-strain genomes for metagenomic binning, comparative biology and taxonomic classification.</title>
        <authorList>
            <person name="Goeker M."/>
        </authorList>
    </citation>
    <scope>NUCLEOTIDE SEQUENCE [LARGE SCALE GENOMIC DNA]</scope>
    <source>
        <strain evidence="2 3">DSM 103733</strain>
    </source>
</reference>
<evidence type="ECO:0000256" key="1">
    <source>
        <dbReference type="SAM" id="Phobius"/>
    </source>
</evidence>
<dbReference type="EMBL" id="JACHEK010000008">
    <property type="protein sequence ID" value="MBB6146121.1"/>
    <property type="molecule type" value="Genomic_DNA"/>
</dbReference>
<dbReference type="RefSeq" id="WP_050061090.1">
    <property type="nucleotide sequence ID" value="NZ_JACHEK010000008.1"/>
</dbReference>
<dbReference type="Proteomes" id="UP000538666">
    <property type="component" value="Unassembled WGS sequence"/>
</dbReference>
<protein>
    <submittedName>
        <fullName evidence="2">Uncharacterized protein</fullName>
    </submittedName>
</protein>
<evidence type="ECO:0000313" key="2">
    <source>
        <dbReference type="EMBL" id="MBB6146121.1"/>
    </source>
</evidence>
<keyword evidence="1" id="KW-1133">Transmembrane helix</keyword>
<name>A0A841K4P8_9BACT</name>
<sequence length="111" mass="12376">MSIRAVGGMFLFIAALIIAAVLRTGPTLLDWLALAPPFITLWGVWTSLRTVTKTSFLLEKNAKQEDERAFDRMRQHLNIMAGEALFCMLLSVFAGLTIGHATAHLPLWLHK</sequence>
<comment type="caution">
    <text evidence="2">The sequence shown here is derived from an EMBL/GenBank/DDBJ whole genome shotgun (WGS) entry which is preliminary data.</text>
</comment>
<gene>
    <name evidence="2" type="ORF">HNQ77_004091</name>
</gene>
<organism evidence="2 3">
    <name type="scientific">Silvibacterium bohemicum</name>
    <dbReference type="NCBI Taxonomy" id="1577686"/>
    <lineage>
        <taxon>Bacteria</taxon>
        <taxon>Pseudomonadati</taxon>
        <taxon>Acidobacteriota</taxon>
        <taxon>Terriglobia</taxon>
        <taxon>Terriglobales</taxon>
        <taxon>Acidobacteriaceae</taxon>
        <taxon>Silvibacterium</taxon>
    </lineage>
</organism>
<keyword evidence="1" id="KW-0472">Membrane</keyword>
<keyword evidence="1" id="KW-0812">Transmembrane</keyword>
<keyword evidence="3" id="KW-1185">Reference proteome</keyword>
<accession>A0A841K4P8</accession>
<feature type="transmembrane region" description="Helical" evidence="1">
    <location>
        <begin position="79"/>
        <end position="101"/>
    </location>
</feature>
<proteinExistence type="predicted"/>
<evidence type="ECO:0000313" key="3">
    <source>
        <dbReference type="Proteomes" id="UP000538666"/>
    </source>
</evidence>